<dbReference type="EMBL" id="JACHGI010000003">
    <property type="protein sequence ID" value="MBB6466576.1"/>
    <property type="molecule type" value="Genomic_DNA"/>
</dbReference>
<dbReference type="RefSeq" id="WP_184768998.1">
    <property type="nucleotide sequence ID" value="NZ_JACHGI010000003.1"/>
</dbReference>
<proteinExistence type="predicted"/>
<feature type="domain" description="YdhG-like" evidence="1">
    <location>
        <begin position="23"/>
        <end position="130"/>
    </location>
</feature>
<reference evidence="2 3" key="1">
    <citation type="submission" date="2020-08" db="EMBL/GenBank/DDBJ databases">
        <title>Genomic Encyclopedia of Type Strains, Phase IV (KMG-IV): sequencing the most valuable type-strain genomes for metagenomic binning, comparative biology and taxonomic classification.</title>
        <authorList>
            <person name="Goeker M."/>
        </authorList>
    </citation>
    <scope>NUCLEOTIDE SEQUENCE [LARGE SCALE GENOMIC DNA]</scope>
    <source>
        <strain evidence="2 3">DSM 17454</strain>
    </source>
</reference>
<dbReference type="Proteomes" id="UP000532373">
    <property type="component" value="Unassembled WGS sequence"/>
</dbReference>
<dbReference type="AlphaFoldDB" id="A0A8E1WDA4"/>
<dbReference type="InterPro" id="IPR014922">
    <property type="entry name" value="YdhG-like"/>
</dbReference>
<name>A0A8E1WDA4_9HYPH</name>
<dbReference type="SUPFAM" id="SSF159888">
    <property type="entry name" value="YdhG-like"/>
    <property type="match status" value="1"/>
</dbReference>
<evidence type="ECO:0000313" key="2">
    <source>
        <dbReference type="EMBL" id="MBB6466576.1"/>
    </source>
</evidence>
<dbReference type="Pfam" id="PF08818">
    <property type="entry name" value="DUF1801"/>
    <property type="match status" value="1"/>
</dbReference>
<gene>
    <name evidence="2" type="ORF">HNQ96_002441</name>
</gene>
<comment type="caution">
    <text evidence="2">The sequence shown here is derived from an EMBL/GenBank/DDBJ whole genome shotgun (WGS) entry which is preliminary data.</text>
</comment>
<evidence type="ECO:0000313" key="3">
    <source>
        <dbReference type="Proteomes" id="UP000532373"/>
    </source>
</evidence>
<organism evidence="2 3">
    <name type="scientific">Aminobacter carboxidus</name>
    <dbReference type="NCBI Taxonomy" id="376165"/>
    <lineage>
        <taxon>Bacteria</taxon>
        <taxon>Pseudomonadati</taxon>
        <taxon>Pseudomonadota</taxon>
        <taxon>Alphaproteobacteria</taxon>
        <taxon>Hyphomicrobiales</taxon>
        <taxon>Phyllobacteriaceae</taxon>
        <taxon>Aminobacter</taxon>
    </lineage>
</organism>
<accession>A0A8E1WDA4</accession>
<sequence length="138" mass="14948">MRELTAMPDAVAAAFIAFPPSVRARLLEVRALILATAAQTPGVGPLTETLKWGEPAYLTEASGSGTTIRLGWPKPEGQTCAVFVNCRTTLVEHFRAHFGDVFAYQGNRAILLDSSGPLPAERLAICLAMALTYHRRPR</sequence>
<protein>
    <recommendedName>
        <fullName evidence="1">YdhG-like domain-containing protein</fullName>
    </recommendedName>
</protein>
<evidence type="ECO:0000259" key="1">
    <source>
        <dbReference type="Pfam" id="PF08818"/>
    </source>
</evidence>